<evidence type="ECO:0008006" key="3">
    <source>
        <dbReference type="Google" id="ProtNLM"/>
    </source>
</evidence>
<dbReference type="EMBL" id="JAWWNJ010000024">
    <property type="protein sequence ID" value="KAK7031796.1"/>
    <property type="molecule type" value="Genomic_DNA"/>
</dbReference>
<accession>A0AAW0C0H9</accession>
<proteinExistence type="predicted"/>
<dbReference type="PANTHER" id="PTHR38926">
    <property type="entry name" value="F-BOX DOMAIN CONTAINING PROTEIN, EXPRESSED"/>
    <property type="match status" value="1"/>
</dbReference>
<dbReference type="SUPFAM" id="SSF52047">
    <property type="entry name" value="RNI-like"/>
    <property type="match status" value="2"/>
</dbReference>
<reference evidence="1 2" key="1">
    <citation type="journal article" date="2024" name="J Genomics">
        <title>Draft genome sequencing and assembly of Favolaschia claudopus CIRM-BRFM 2984 isolated from oak limbs.</title>
        <authorList>
            <person name="Navarro D."/>
            <person name="Drula E."/>
            <person name="Chaduli D."/>
            <person name="Cazenave R."/>
            <person name="Ahrendt S."/>
            <person name="Wang J."/>
            <person name="Lipzen A."/>
            <person name="Daum C."/>
            <person name="Barry K."/>
            <person name="Grigoriev I.V."/>
            <person name="Favel A."/>
            <person name="Rosso M.N."/>
            <person name="Martin F."/>
        </authorList>
    </citation>
    <scope>NUCLEOTIDE SEQUENCE [LARGE SCALE GENOMIC DNA]</scope>
    <source>
        <strain evidence="1 2">CIRM-BRFM 2984</strain>
    </source>
</reference>
<name>A0AAW0C0H9_9AGAR</name>
<keyword evidence="2" id="KW-1185">Reference proteome</keyword>
<dbReference type="Proteomes" id="UP001362999">
    <property type="component" value="Unassembled WGS sequence"/>
</dbReference>
<dbReference type="InterPro" id="IPR032675">
    <property type="entry name" value="LRR_dom_sf"/>
</dbReference>
<evidence type="ECO:0000313" key="2">
    <source>
        <dbReference type="Proteomes" id="UP001362999"/>
    </source>
</evidence>
<dbReference type="PANTHER" id="PTHR38926:SF72">
    <property type="entry name" value="IM:7136021-RELATED"/>
    <property type="match status" value="1"/>
</dbReference>
<evidence type="ECO:0000313" key="1">
    <source>
        <dbReference type="EMBL" id="KAK7031796.1"/>
    </source>
</evidence>
<comment type="caution">
    <text evidence="1">The sequence shown here is derived from an EMBL/GenBank/DDBJ whole genome shotgun (WGS) entry which is preliminary data.</text>
</comment>
<dbReference type="Gene3D" id="3.80.10.10">
    <property type="entry name" value="Ribonuclease Inhibitor"/>
    <property type="match status" value="1"/>
</dbReference>
<gene>
    <name evidence="1" type="ORF">R3P38DRAFT_3187518</name>
</gene>
<dbReference type="AlphaFoldDB" id="A0AAW0C0H9"/>
<sequence length="905" mass="101795">MMAFEPDQANLALPSAPLNTESPASPSSFPVVATDRRAVINRLPFEIVTRFLRATVLLGRGRTFHKDRHLLRSVCRLWTAVIDSDPHSWNHIFLDCRTPVSVLLSVLESAKSVDFFVFVDCQFPFDGRDQSNLAALLAVLAPYAGRCRTLELNLENDVLCRIVMAEIRKATFSRLTSFKVAMSSPYYRGRLPEPSEAPLPKLRHVSFEYTFPTWTTLVSFRHLSSLSLSFMHSLPKPFVCDIHALLSSALSLERLSLIYVDPHMIDLANMSQDRLLNPPSVALDNVYHIHFAMSHLRCHYFFDSLVTPNLRSFVLQVNNEHDLLPFVTASRERFLSVKTLVLVCHLSSSDLLAQVLQCFPRLVELDGSRSPVFTMAFHGVALYHPKVVPRLRKIRFSEFSLPISSLSLAPVMSAHSGSPDLNHPDLAGLDDLDRRIYLGLLNARPAIIQMVVQAILEGVPTPPPVHSALNGLIFPVEIMTNIFAFLASSVDPAVPSFTVLRLAVSLVCLNWRSLVVQTPRFWTCLLISPMSTPHTVATFLLTSRLRQFDFAVVDIPGRMSLCERDLARLLAVVLQASSRCQSVCVDLAIPRNVQAVLLHLVDRVPHVERLRIACSLFRALPRAGFPQLSLELSSSTILDLSLHRVPYLAIFRGSFPALQRLTLSDLPWETSPSPAQFTDFLMRSSSLSYLDLCRMRLTHQYTPLVFTPINLPALRSLRLEFDEEQCPNSVSTLAPWLRRLMTPALEDLQLVFASEDDLSRYVRERLDFAAPSVAITGSFVSPKLICSFFELLTSTTRLDLVGCPGSTILLQLGERRVLDGSRTVAYLPRLTHLLVTPAYWTPLYEGLLSRSSRGELLTVLELVDTDRYAEQQHVPLEYMVALNSLRSIIFLVKWSTRFTAYEVDK</sequence>
<organism evidence="1 2">
    <name type="scientific">Favolaschia claudopus</name>
    <dbReference type="NCBI Taxonomy" id="2862362"/>
    <lineage>
        <taxon>Eukaryota</taxon>
        <taxon>Fungi</taxon>
        <taxon>Dikarya</taxon>
        <taxon>Basidiomycota</taxon>
        <taxon>Agaricomycotina</taxon>
        <taxon>Agaricomycetes</taxon>
        <taxon>Agaricomycetidae</taxon>
        <taxon>Agaricales</taxon>
        <taxon>Marasmiineae</taxon>
        <taxon>Mycenaceae</taxon>
        <taxon>Favolaschia</taxon>
    </lineage>
</organism>
<protein>
    <recommendedName>
        <fullName evidence="3">F-box domain-containing protein</fullName>
    </recommendedName>
</protein>